<geneLocation type="plasmid" evidence="2">
    <name>unnamed1</name>
</geneLocation>
<sequence length="69" mass="7350">MAVVGEGADNLPSTGTQSTGPEHSRVQRCTTATTFCSAGIGPVDLEKWRRAGAQFYQALGRVLRLEAEV</sequence>
<reference evidence="2" key="1">
    <citation type="submission" date="2016-07" db="EMBL/GenBank/DDBJ databases">
        <title>Microvirga ossetica sp. nov. a new species of rhizobia isolated from root nodules of the legume species Vicia alpestris Steven originated from North Ossetia region in the Caucasus.</title>
        <authorList>
            <person name="Safronova V.I."/>
            <person name="Kuznetsova I.G."/>
            <person name="Sazanova A.L."/>
            <person name="Belimov A."/>
            <person name="Andronov E."/>
            <person name="Osledkin Y.S."/>
            <person name="Onishchuk O.P."/>
            <person name="Kurchak O.N."/>
            <person name="Shaposhnikov A.I."/>
            <person name="Willems A."/>
            <person name="Tikhonovich I.A."/>
        </authorList>
    </citation>
    <scope>NUCLEOTIDE SEQUENCE [LARGE SCALE GENOMIC DNA]</scope>
    <source>
        <strain evidence="2">V5/3M</strain>
        <plasmid evidence="2">unnamed1</plasmid>
    </source>
</reference>
<dbReference type="AlphaFoldDB" id="A0A1B2ERH8"/>
<name>A0A1B2ERH8_9HYPH</name>
<dbReference type="KEGG" id="moc:BB934_30300"/>
<evidence type="ECO:0000313" key="2">
    <source>
        <dbReference type="EMBL" id="ANY82569.1"/>
    </source>
</evidence>
<accession>A0A1B2ERH8</accession>
<evidence type="ECO:0000256" key="1">
    <source>
        <dbReference type="SAM" id="MobiDB-lite"/>
    </source>
</evidence>
<keyword evidence="2" id="KW-0614">Plasmid</keyword>
<feature type="compositionally biased region" description="Polar residues" evidence="1">
    <location>
        <begin position="11"/>
        <end position="27"/>
    </location>
</feature>
<feature type="region of interest" description="Disordered" evidence="1">
    <location>
        <begin position="1"/>
        <end position="27"/>
    </location>
</feature>
<gene>
    <name evidence="2" type="ORF">BB934_30300</name>
</gene>
<organism evidence="2">
    <name type="scientific">Microvirga ossetica</name>
    <dbReference type="NCBI Taxonomy" id="1882682"/>
    <lineage>
        <taxon>Bacteria</taxon>
        <taxon>Pseudomonadati</taxon>
        <taxon>Pseudomonadota</taxon>
        <taxon>Alphaproteobacteria</taxon>
        <taxon>Hyphomicrobiales</taxon>
        <taxon>Methylobacteriaceae</taxon>
        <taxon>Microvirga</taxon>
    </lineage>
</organism>
<proteinExistence type="predicted"/>
<protein>
    <submittedName>
        <fullName evidence="2">Uncharacterized protein</fullName>
    </submittedName>
</protein>
<dbReference type="EMBL" id="CP016617">
    <property type="protein sequence ID" value="ANY82569.1"/>
    <property type="molecule type" value="Genomic_DNA"/>
</dbReference>